<reference evidence="7" key="1">
    <citation type="journal article" date="2020" name="J. ISSAAS">
        <title>Lactobacilli and other gastrointestinal microbiota of Peromyscus leucopus, reservoir host for agents of Lyme disease and other zoonoses in North America.</title>
        <authorList>
            <person name="Milovic A."/>
            <person name="Bassam K."/>
            <person name="Shao H."/>
            <person name="Chatzistamou I."/>
            <person name="Tufts D.M."/>
            <person name="Diuk-Wasser M."/>
            <person name="Barbour A.G."/>
        </authorList>
    </citation>
    <scope>NUCLEOTIDE SEQUENCE</scope>
    <source>
        <strain evidence="7">LL4</strain>
    </source>
</reference>
<keyword evidence="3 5" id="KW-1133">Transmembrane helix</keyword>
<keyword evidence="2 5" id="KW-0812">Transmembrane</keyword>
<feature type="transmembrane region" description="Helical" evidence="5">
    <location>
        <begin position="122"/>
        <end position="139"/>
    </location>
</feature>
<protein>
    <recommendedName>
        <fullName evidence="6">Integral membrane bound transporter domain-containing protein</fullName>
    </recommendedName>
</protein>
<dbReference type="EMBL" id="MN577567">
    <property type="protein sequence ID" value="QGT50030.1"/>
    <property type="molecule type" value="Genomic_DNA"/>
</dbReference>
<feature type="transmembrane region" description="Helical" evidence="5">
    <location>
        <begin position="38"/>
        <end position="62"/>
    </location>
</feature>
<evidence type="ECO:0000256" key="4">
    <source>
        <dbReference type="ARBA" id="ARBA00023136"/>
    </source>
</evidence>
<dbReference type="InterPro" id="IPR049453">
    <property type="entry name" value="Memb_transporter_dom"/>
</dbReference>
<evidence type="ECO:0000256" key="3">
    <source>
        <dbReference type="ARBA" id="ARBA00022989"/>
    </source>
</evidence>
<gene>
    <name evidence="7" type="ORF">Helico4rc_1500</name>
</gene>
<feature type="transmembrane region" description="Helical" evidence="5">
    <location>
        <begin position="413"/>
        <end position="445"/>
    </location>
</feature>
<evidence type="ECO:0000313" key="7">
    <source>
        <dbReference type="EMBL" id="QGT50030.1"/>
    </source>
</evidence>
<feature type="transmembrane region" description="Helical" evidence="5">
    <location>
        <begin position="74"/>
        <end position="92"/>
    </location>
</feature>
<keyword evidence="4 5" id="KW-0472">Membrane</keyword>
<comment type="subcellular location">
    <subcellularLocation>
        <location evidence="1">Membrane</location>
        <topology evidence="1">Multi-pass membrane protein</topology>
    </subcellularLocation>
</comment>
<evidence type="ECO:0000256" key="1">
    <source>
        <dbReference type="ARBA" id="ARBA00004141"/>
    </source>
</evidence>
<name>A0A650EJV4_9HELI</name>
<accession>A0A650EJV4</accession>
<proteinExistence type="predicted"/>
<dbReference type="AlphaFoldDB" id="A0A650EJV4"/>
<evidence type="ECO:0000256" key="2">
    <source>
        <dbReference type="ARBA" id="ARBA00022692"/>
    </source>
</evidence>
<feature type="transmembrane region" description="Helical" evidence="5">
    <location>
        <begin position="98"/>
        <end position="115"/>
    </location>
</feature>
<feature type="transmembrane region" description="Helical" evidence="5">
    <location>
        <begin position="145"/>
        <end position="166"/>
    </location>
</feature>
<dbReference type="Pfam" id="PF13515">
    <property type="entry name" value="FUSC_2"/>
    <property type="match status" value="1"/>
</dbReference>
<feature type="domain" description="Integral membrane bound transporter" evidence="6">
    <location>
        <begin position="371"/>
        <end position="493"/>
    </location>
</feature>
<sequence>MKGINFLLKRFFYVYDPGFFSLIYACKAMIAVCISGGLSYFLLGSPVVIWSVMMAMYIFFLNGFSSNKDMDGKYLVLFVVCVCAMIPLFSIWEGSLWLILPTMCLAFLIGISSLYNNDLPKIITMTLVNALVANIYATSHPDVEIWRCILAAMLGGGVAIGIRLFISFGQYGKFIQTQFVQMLFELSIMCENLGNHKDYDIIKIQILNHISLLKAKLSSQGAKIKDAHSIKNHKRALFYLYKLESMYYVIDSMHYSLESQSPQSHELIKHIQQEMITNLKELSSIFYGKKPTLHTSVFIAAVEQKIDWTWVNGLKIFYSKLESFIRIGHQEAKAFVENTPRKSFSEMRQSLRENPQPLHYALRYSGAMGMAMFVAQFFQIDHGAWIALGVISMMHPNITLIENTGKDSVFGSLIGLMLGFGLVTFLGDSTFIYILFVCNLFLVIYFKPYPLMLWTSITMLELVVMFSFVDQHFVQLIAYRFGDILLGLMFAFFTSKILYPSYSIDEILPKCKECLEKLNLLTQSLPYLETDSQILEYQNQLTRSINDFSNLTLQAKNEKHCAPLLITAFDDLLKDFEQLKTLNLILNERIIEFITHQPHHQTLLQNDLKALHVRYSMLCAMIESKPYYFKTDEDGRFLLKNTPLYPIMLDVFVIQNHFYDILHHKLGI</sequence>
<dbReference type="GO" id="GO:0016020">
    <property type="term" value="C:membrane"/>
    <property type="evidence" value="ECO:0007669"/>
    <property type="project" value="UniProtKB-SubCell"/>
</dbReference>
<organism evidence="7">
    <name type="scientific">uncultured Helicobacter sp</name>
    <dbReference type="NCBI Taxonomy" id="175537"/>
    <lineage>
        <taxon>Bacteria</taxon>
        <taxon>Pseudomonadati</taxon>
        <taxon>Campylobacterota</taxon>
        <taxon>Epsilonproteobacteria</taxon>
        <taxon>Campylobacterales</taxon>
        <taxon>Helicobacteraceae</taxon>
        <taxon>Helicobacter</taxon>
        <taxon>environmental samples</taxon>
    </lineage>
</organism>
<feature type="transmembrane region" description="Helical" evidence="5">
    <location>
        <begin position="12"/>
        <end position="32"/>
    </location>
</feature>
<feature type="transmembrane region" description="Helical" evidence="5">
    <location>
        <begin position="481"/>
        <end position="502"/>
    </location>
</feature>
<evidence type="ECO:0000256" key="5">
    <source>
        <dbReference type="SAM" id="Phobius"/>
    </source>
</evidence>
<evidence type="ECO:0000259" key="6">
    <source>
        <dbReference type="Pfam" id="PF13515"/>
    </source>
</evidence>